<keyword evidence="2" id="KW-1185">Reference proteome</keyword>
<keyword evidence="1" id="KW-0472">Membrane</keyword>
<dbReference type="WBParaSite" id="nRc.2.0.1.t27764-RA">
    <property type="protein sequence ID" value="nRc.2.0.1.t27764-RA"/>
    <property type="gene ID" value="nRc.2.0.1.g27764"/>
</dbReference>
<dbReference type="Proteomes" id="UP000887565">
    <property type="component" value="Unplaced"/>
</dbReference>
<proteinExistence type="predicted"/>
<dbReference type="AlphaFoldDB" id="A0A915JNE3"/>
<reference evidence="3" key="1">
    <citation type="submission" date="2022-11" db="UniProtKB">
        <authorList>
            <consortium name="WormBaseParasite"/>
        </authorList>
    </citation>
    <scope>IDENTIFICATION</scope>
</reference>
<organism evidence="2 3">
    <name type="scientific">Romanomermis culicivorax</name>
    <name type="common">Nematode worm</name>
    <dbReference type="NCBI Taxonomy" id="13658"/>
    <lineage>
        <taxon>Eukaryota</taxon>
        <taxon>Metazoa</taxon>
        <taxon>Ecdysozoa</taxon>
        <taxon>Nematoda</taxon>
        <taxon>Enoplea</taxon>
        <taxon>Dorylaimia</taxon>
        <taxon>Mermithida</taxon>
        <taxon>Mermithoidea</taxon>
        <taxon>Mermithidae</taxon>
        <taxon>Romanomermis</taxon>
    </lineage>
</organism>
<feature type="transmembrane region" description="Helical" evidence="1">
    <location>
        <begin position="27"/>
        <end position="45"/>
    </location>
</feature>
<evidence type="ECO:0000256" key="1">
    <source>
        <dbReference type="SAM" id="Phobius"/>
    </source>
</evidence>
<protein>
    <submittedName>
        <fullName evidence="3">Transmembrane protein</fullName>
    </submittedName>
</protein>
<accession>A0A915JNE3</accession>
<sequence length="99" mass="10851">MSNRTTTDGDCCIDTCLEGRAPSPTGVVATMVGVGVTTALITFLLRSLRDGFSAIKLTIGCKEVGREQDRIEHRMKEEKNMTKQQIQNDFVVDDQLSAS</sequence>
<evidence type="ECO:0000313" key="2">
    <source>
        <dbReference type="Proteomes" id="UP000887565"/>
    </source>
</evidence>
<keyword evidence="1" id="KW-1133">Transmembrane helix</keyword>
<name>A0A915JNE3_ROMCU</name>
<evidence type="ECO:0000313" key="3">
    <source>
        <dbReference type="WBParaSite" id="nRc.2.0.1.t27764-RA"/>
    </source>
</evidence>
<keyword evidence="1" id="KW-0812">Transmembrane</keyword>